<feature type="non-terminal residue" evidence="1">
    <location>
        <position position="1"/>
    </location>
</feature>
<protein>
    <submittedName>
        <fullName evidence="1">Uncharacterized protein</fullName>
    </submittedName>
</protein>
<dbReference type="Proteomes" id="UP001345963">
    <property type="component" value="Unassembled WGS sequence"/>
</dbReference>
<proteinExistence type="predicted"/>
<reference evidence="1 2" key="1">
    <citation type="submission" date="2021-07" db="EMBL/GenBank/DDBJ databases">
        <authorList>
            <person name="Palmer J.M."/>
        </authorList>
    </citation>
    <scope>NUCLEOTIDE SEQUENCE [LARGE SCALE GENOMIC DNA]</scope>
    <source>
        <strain evidence="1 2">AT_MEX2019</strain>
        <tissue evidence="1">Muscle</tissue>
    </source>
</reference>
<comment type="caution">
    <text evidence="1">The sequence shown here is derived from an EMBL/GenBank/DDBJ whole genome shotgun (WGS) entry which is preliminary data.</text>
</comment>
<keyword evidence="2" id="KW-1185">Reference proteome</keyword>
<accession>A0ABU7AQ96</accession>
<organism evidence="1 2">
    <name type="scientific">Ataeniobius toweri</name>
    <dbReference type="NCBI Taxonomy" id="208326"/>
    <lineage>
        <taxon>Eukaryota</taxon>
        <taxon>Metazoa</taxon>
        <taxon>Chordata</taxon>
        <taxon>Craniata</taxon>
        <taxon>Vertebrata</taxon>
        <taxon>Euteleostomi</taxon>
        <taxon>Actinopterygii</taxon>
        <taxon>Neopterygii</taxon>
        <taxon>Teleostei</taxon>
        <taxon>Neoteleostei</taxon>
        <taxon>Acanthomorphata</taxon>
        <taxon>Ovalentaria</taxon>
        <taxon>Atherinomorphae</taxon>
        <taxon>Cyprinodontiformes</taxon>
        <taxon>Goodeidae</taxon>
        <taxon>Ataeniobius</taxon>
    </lineage>
</organism>
<name>A0ABU7AQ96_9TELE</name>
<sequence length="59" mass="6294">IPPPCFFPSSSALRSALNSWKSGNSSALSGMFSLSHVSVKQRIADPLRSVFLQVLGTES</sequence>
<dbReference type="EMBL" id="JAHUTI010021986">
    <property type="protein sequence ID" value="MED6239743.1"/>
    <property type="molecule type" value="Genomic_DNA"/>
</dbReference>
<gene>
    <name evidence="1" type="ORF">ATANTOWER_010446</name>
</gene>
<evidence type="ECO:0000313" key="1">
    <source>
        <dbReference type="EMBL" id="MED6239743.1"/>
    </source>
</evidence>
<evidence type="ECO:0000313" key="2">
    <source>
        <dbReference type="Proteomes" id="UP001345963"/>
    </source>
</evidence>